<sequence length="180" mass="20515">MNFSMIENLTYHIFMSMVLFAIPLMTVKTLPMFDKYLNPPPCVDLQVPAVIPPEPAVSTNTPSSTTIDQDAPSTRALLDPFQFPYPKRRLTMEEIMNKFIEERKPKHEKIDAFIREFRTTNELLLKERNNLLSELKFKIYGLSRAINKAQMVGCEAKGVTTRGGKSIAEPIGDNSNTKYQ</sequence>
<keyword evidence="1" id="KW-1133">Transmembrane helix</keyword>
<reference evidence="2" key="2">
    <citation type="submission" date="2022-01" db="EMBL/GenBank/DDBJ databases">
        <authorList>
            <person name="Yamashiro T."/>
            <person name="Shiraishi A."/>
            <person name="Satake H."/>
            <person name="Nakayama K."/>
        </authorList>
    </citation>
    <scope>NUCLEOTIDE SEQUENCE</scope>
</reference>
<reference evidence="2" key="1">
    <citation type="journal article" date="2022" name="Int. J. Mol. Sci.">
        <title>Draft Genome of Tanacetum Coccineum: Genomic Comparison of Closely Related Tanacetum-Family Plants.</title>
        <authorList>
            <person name="Yamashiro T."/>
            <person name="Shiraishi A."/>
            <person name="Nakayama K."/>
            <person name="Satake H."/>
        </authorList>
    </citation>
    <scope>NUCLEOTIDE SEQUENCE</scope>
</reference>
<feature type="transmembrane region" description="Helical" evidence="1">
    <location>
        <begin position="12"/>
        <end position="30"/>
    </location>
</feature>
<dbReference type="Proteomes" id="UP001151760">
    <property type="component" value="Unassembled WGS sequence"/>
</dbReference>
<organism evidence="2 3">
    <name type="scientific">Tanacetum coccineum</name>
    <dbReference type="NCBI Taxonomy" id="301880"/>
    <lineage>
        <taxon>Eukaryota</taxon>
        <taxon>Viridiplantae</taxon>
        <taxon>Streptophyta</taxon>
        <taxon>Embryophyta</taxon>
        <taxon>Tracheophyta</taxon>
        <taxon>Spermatophyta</taxon>
        <taxon>Magnoliopsida</taxon>
        <taxon>eudicotyledons</taxon>
        <taxon>Gunneridae</taxon>
        <taxon>Pentapetalae</taxon>
        <taxon>asterids</taxon>
        <taxon>campanulids</taxon>
        <taxon>Asterales</taxon>
        <taxon>Asteraceae</taxon>
        <taxon>Asteroideae</taxon>
        <taxon>Anthemideae</taxon>
        <taxon>Anthemidinae</taxon>
        <taxon>Tanacetum</taxon>
    </lineage>
</organism>
<keyword evidence="3" id="KW-1185">Reference proteome</keyword>
<gene>
    <name evidence="2" type="ORF">Tco_0821278</name>
</gene>
<keyword evidence="1" id="KW-0472">Membrane</keyword>
<evidence type="ECO:0000313" key="3">
    <source>
        <dbReference type="Proteomes" id="UP001151760"/>
    </source>
</evidence>
<proteinExistence type="predicted"/>
<accession>A0ABQ5ADJ8</accession>
<evidence type="ECO:0000256" key="1">
    <source>
        <dbReference type="SAM" id="Phobius"/>
    </source>
</evidence>
<protein>
    <submittedName>
        <fullName evidence="2">Uncharacterized protein</fullName>
    </submittedName>
</protein>
<evidence type="ECO:0000313" key="2">
    <source>
        <dbReference type="EMBL" id="GJT00109.1"/>
    </source>
</evidence>
<name>A0ABQ5ADJ8_9ASTR</name>
<comment type="caution">
    <text evidence="2">The sequence shown here is derived from an EMBL/GenBank/DDBJ whole genome shotgun (WGS) entry which is preliminary data.</text>
</comment>
<dbReference type="EMBL" id="BQNB010012169">
    <property type="protein sequence ID" value="GJT00109.1"/>
    <property type="molecule type" value="Genomic_DNA"/>
</dbReference>
<keyword evidence="1" id="KW-0812">Transmembrane</keyword>